<protein>
    <submittedName>
        <fullName evidence="1">Uncharacterized protein</fullName>
    </submittedName>
</protein>
<reference evidence="1" key="1">
    <citation type="submission" date="2020-10" db="EMBL/GenBank/DDBJ databases">
        <title>Genome Sequence of Monilinia vaccinii-corymbosi Sheds Light on Mummy Berry Disease Infection of Blueberry and Mating Type.</title>
        <authorList>
            <person name="Yow A.G."/>
            <person name="Zhang Y."/>
            <person name="Bansal K."/>
            <person name="Eacker S.M."/>
            <person name="Sullivan S."/>
            <person name="Liachko I."/>
            <person name="Cubeta M.A."/>
            <person name="Rollins J.A."/>
            <person name="Ashrafi H."/>
        </authorList>
    </citation>
    <scope>NUCLEOTIDE SEQUENCE</scope>
    <source>
        <strain evidence="1">RL-1</strain>
    </source>
</reference>
<dbReference type="EMBL" id="CP063406">
    <property type="protein sequence ID" value="QSZ31376.1"/>
    <property type="molecule type" value="Genomic_DNA"/>
</dbReference>
<evidence type="ECO:0000313" key="2">
    <source>
        <dbReference type="Proteomes" id="UP000672032"/>
    </source>
</evidence>
<accession>A0A8A3P6P3</accession>
<evidence type="ECO:0000313" key="1">
    <source>
        <dbReference type="EMBL" id="QSZ31376.1"/>
    </source>
</evidence>
<organism evidence="1 2">
    <name type="scientific">Monilinia vaccinii-corymbosi</name>
    <dbReference type="NCBI Taxonomy" id="61207"/>
    <lineage>
        <taxon>Eukaryota</taxon>
        <taxon>Fungi</taxon>
        <taxon>Dikarya</taxon>
        <taxon>Ascomycota</taxon>
        <taxon>Pezizomycotina</taxon>
        <taxon>Leotiomycetes</taxon>
        <taxon>Helotiales</taxon>
        <taxon>Sclerotiniaceae</taxon>
        <taxon>Monilinia</taxon>
    </lineage>
</organism>
<name>A0A8A3P6P3_9HELO</name>
<sequence length="175" mass="19652">MVMLYHGNFDSKCTRPLAEEQECQSSCEKLELGKRTCASGFHRNQLFPGVEEATFNIISRLVELVARPALGLLHEYMYGIIQDSLAENALYTTAVKESSGRCLSQADCVLFIAHSILARRGDQSFDGDQQAAPKSSDVGPQSDSQAYKLKALNMNIKLSIRKRSRWQLWHLRGRS</sequence>
<keyword evidence="2" id="KW-1185">Reference proteome</keyword>
<dbReference type="Proteomes" id="UP000672032">
    <property type="component" value="Chromosome 2"/>
</dbReference>
<proteinExistence type="predicted"/>
<dbReference type="AlphaFoldDB" id="A0A8A3P6P3"/>
<gene>
    <name evidence="1" type="ORF">DSL72_000941</name>
</gene>